<dbReference type="InterPro" id="IPR042320">
    <property type="entry name" value="MMS22-like"/>
</dbReference>
<keyword evidence="3" id="KW-1185">Reference proteome</keyword>
<evidence type="ECO:0000313" key="3">
    <source>
        <dbReference type="Proteomes" id="UP000183832"/>
    </source>
</evidence>
<dbReference type="OrthoDB" id="8193282at2759"/>
<proteinExistence type="predicted"/>
<dbReference type="Proteomes" id="UP000183832">
    <property type="component" value="Unassembled WGS sequence"/>
</dbReference>
<dbReference type="GO" id="GO:0031297">
    <property type="term" value="P:replication fork processing"/>
    <property type="evidence" value="ECO:0007669"/>
    <property type="project" value="InterPro"/>
</dbReference>
<organism evidence="2 3">
    <name type="scientific">Clunio marinus</name>
    <dbReference type="NCBI Taxonomy" id="568069"/>
    <lineage>
        <taxon>Eukaryota</taxon>
        <taxon>Metazoa</taxon>
        <taxon>Ecdysozoa</taxon>
        <taxon>Arthropoda</taxon>
        <taxon>Hexapoda</taxon>
        <taxon>Insecta</taxon>
        <taxon>Pterygota</taxon>
        <taxon>Neoptera</taxon>
        <taxon>Endopterygota</taxon>
        <taxon>Diptera</taxon>
        <taxon>Nematocera</taxon>
        <taxon>Chironomoidea</taxon>
        <taxon>Chironomidae</taxon>
        <taxon>Clunio</taxon>
    </lineage>
</organism>
<sequence length="208" mass="23778">MFGYFSSFGKWALPLLQQQQQQHNTNVRKPTFIVIDEMIMRIYTFISFTVMHCSELIYIRSKPSCFFNIAISNFILPSSLMMGHIQQPRAIILAMHKIYPLLIEGISKLDYRNDPHIGKVLNDVIIKWAPLLKITTNSKVVAKPFIICVNLKNTEVVSLVFSKLAKAFIALQNRKASPHASLILTVFEEVMNVVEDDDNLGRFNNSCD</sequence>
<dbReference type="STRING" id="568069.A0A1J1IIS5"/>
<dbReference type="EMBL" id="CVRI01000050">
    <property type="protein sequence ID" value="CRK99444.1"/>
    <property type="molecule type" value="Genomic_DNA"/>
</dbReference>
<feature type="domain" description="MMS22-like C-terminal" evidence="1">
    <location>
        <begin position="37"/>
        <end position="197"/>
    </location>
</feature>
<dbReference type="PANTHER" id="PTHR28547:SF1">
    <property type="entry name" value="PROTEIN MMS22-LIKE"/>
    <property type="match status" value="1"/>
</dbReference>
<evidence type="ECO:0000259" key="1">
    <source>
        <dbReference type="Pfam" id="PF14911"/>
    </source>
</evidence>
<accession>A0A1J1IIS5</accession>
<reference evidence="2 3" key="1">
    <citation type="submission" date="2015-04" db="EMBL/GenBank/DDBJ databases">
        <authorList>
            <person name="Syromyatnikov M.Y."/>
            <person name="Popov V.N."/>
        </authorList>
    </citation>
    <scope>NUCLEOTIDE SEQUENCE [LARGE SCALE GENOMIC DNA]</scope>
</reference>
<protein>
    <submittedName>
        <fullName evidence="2">CLUMA_CG012613, isoform B</fullName>
    </submittedName>
</protein>
<dbReference type="InterPro" id="IPR029424">
    <property type="entry name" value="MMS22L_C"/>
</dbReference>
<dbReference type="AlphaFoldDB" id="A0A1J1IIS5"/>
<evidence type="ECO:0000313" key="2">
    <source>
        <dbReference type="EMBL" id="CRK99444.1"/>
    </source>
</evidence>
<dbReference type="GO" id="GO:0000724">
    <property type="term" value="P:double-strand break repair via homologous recombination"/>
    <property type="evidence" value="ECO:0007669"/>
    <property type="project" value="InterPro"/>
</dbReference>
<dbReference type="GO" id="GO:0043596">
    <property type="term" value="C:nuclear replication fork"/>
    <property type="evidence" value="ECO:0007669"/>
    <property type="project" value="TreeGrafter"/>
</dbReference>
<gene>
    <name evidence="2" type="primary">putative Protein MMS22-like</name>
    <name evidence="2" type="ORF">CLUMA_CG012613</name>
</gene>
<name>A0A1J1IIS5_9DIPT</name>
<dbReference type="Pfam" id="PF14911">
    <property type="entry name" value="MMS22L_C"/>
    <property type="match status" value="1"/>
</dbReference>
<dbReference type="PANTHER" id="PTHR28547">
    <property type="entry name" value="PROTEIN MMS22-LIKE"/>
    <property type="match status" value="1"/>
</dbReference>